<dbReference type="PANTHER" id="PTHR30006">
    <property type="entry name" value="THIAMINE-BINDING PERIPLASMIC PROTEIN-RELATED"/>
    <property type="match status" value="1"/>
</dbReference>
<sequence length="357" mass="38586">MVAALTLACGSGGGQGSGAEGPTTVAEVLAAVDGLQGEPRRQKLVELAEAEDRPFRLYSASSGDVVDAEVEAFTKATGVRVESYRASATDLTQRVLTENQARYADGADVLFNDYKQMLIYSAQGLLQPLPTPAAEGIDPAFVRPDWIGATMYAYVAAWNVDQVRTPPRSWPELLTQYKGRLAIFDVDYDWFATLVQDMVRQGMSEDAAVDLFRQAAQGSQLVDQHTLGANLLAAGQYPFVTSAFGYRIDVLKKTGAPVDWQPAVTPIVALPLGLGIPHTTDNPACAVLYAEWRLGDTQKLMADEFALSPTNPQYGGVLAQYPGQVLTVDEKTLTVDESRWKDLYAQVVRGTSSKVTG</sequence>
<name>A0A9W6NZ50_9PSEU</name>
<dbReference type="Pfam" id="PF13416">
    <property type="entry name" value="SBP_bac_8"/>
    <property type="match status" value="1"/>
</dbReference>
<dbReference type="EMBL" id="BSFQ01000032">
    <property type="protein sequence ID" value="GLL14473.1"/>
    <property type="molecule type" value="Genomic_DNA"/>
</dbReference>
<reference evidence="2" key="1">
    <citation type="journal article" date="2014" name="Int. J. Syst. Evol. Microbiol.">
        <title>Complete genome sequence of Corynebacterium casei LMG S-19264T (=DSM 44701T), isolated from a smear-ripened cheese.</title>
        <authorList>
            <consortium name="US DOE Joint Genome Institute (JGI-PGF)"/>
            <person name="Walter F."/>
            <person name="Albersmeier A."/>
            <person name="Kalinowski J."/>
            <person name="Ruckert C."/>
        </authorList>
    </citation>
    <scope>NUCLEOTIDE SEQUENCE</scope>
    <source>
        <strain evidence="2">VKM Ac-1069</strain>
    </source>
</reference>
<evidence type="ECO:0000313" key="3">
    <source>
        <dbReference type="Proteomes" id="UP001143463"/>
    </source>
</evidence>
<protein>
    <submittedName>
        <fullName evidence="2">ABC transporter substrate-binding protein</fullName>
    </submittedName>
</protein>
<keyword evidence="3" id="KW-1185">Reference proteome</keyword>
<dbReference type="AlphaFoldDB" id="A0A9W6NZ50"/>
<proteinExistence type="predicted"/>
<gene>
    <name evidence="2" type="ORF">GCM10017577_56200</name>
</gene>
<evidence type="ECO:0000256" key="1">
    <source>
        <dbReference type="ARBA" id="ARBA00022729"/>
    </source>
</evidence>
<evidence type="ECO:0000313" key="2">
    <source>
        <dbReference type="EMBL" id="GLL14473.1"/>
    </source>
</evidence>
<dbReference type="Proteomes" id="UP001143463">
    <property type="component" value="Unassembled WGS sequence"/>
</dbReference>
<reference evidence="2" key="2">
    <citation type="submission" date="2023-01" db="EMBL/GenBank/DDBJ databases">
        <authorList>
            <person name="Sun Q."/>
            <person name="Evtushenko L."/>
        </authorList>
    </citation>
    <scope>NUCLEOTIDE SEQUENCE</scope>
    <source>
        <strain evidence="2">VKM Ac-1069</strain>
    </source>
</reference>
<comment type="caution">
    <text evidence="2">The sequence shown here is derived from an EMBL/GenBank/DDBJ whole genome shotgun (WGS) entry which is preliminary data.</text>
</comment>
<dbReference type="SUPFAM" id="SSF53850">
    <property type="entry name" value="Periplasmic binding protein-like II"/>
    <property type="match status" value="1"/>
</dbReference>
<organism evidence="2 3">
    <name type="scientific">Pseudonocardia halophobica</name>
    <dbReference type="NCBI Taxonomy" id="29401"/>
    <lineage>
        <taxon>Bacteria</taxon>
        <taxon>Bacillati</taxon>
        <taxon>Actinomycetota</taxon>
        <taxon>Actinomycetes</taxon>
        <taxon>Pseudonocardiales</taxon>
        <taxon>Pseudonocardiaceae</taxon>
        <taxon>Pseudonocardia</taxon>
    </lineage>
</organism>
<dbReference type="InterPro" id="IPR006059">
    <property type="entry name" value="SBP"/>
</dbReference>
<accession>A0A9W6NZ50</accession>
<dbReference type="Gene3D" id="3.40.190.10">
    <property type="entry name" value="Periplasmic binding protein-like II"/>
    <property type="match status" value="2"/>
</dbReference>
<keyword evidence="1" id="KW-0732">Signal</keyword>